<organism evidence="1 2">
    <name type="scientific">Asterophora parasitica</name>
    <dbReference type="NCBI Taxonomy" id="117018"/>
    <lineage>
        <taxon>Eukaryota</taxon>
        <taxon>Fungi</taxon>
        <taxon>Dikarya</taxon>
        <taxon>Basidiomycota</taxon>
        <taxon>Agaricomycotina</taxon>
        <taxon>Agaricomycetes</taxon>
        <taxon>Agaricomycetidae</taxon>
        <taxon>Agaricales</taxon>
        <taxon>Tricholomatineae</taxon>
        <taxon>Lyophyllaceae</taxon>
        <taxon>Asterophora</taxon>
    </lineage>
</organism>
<dbReference type="EMBL" id="JABCKV010000035">
    <property type="protein sequence ID" value="KAG5645637.1"/>
    <property type="molecule type" value="Genomic_DNA"/>
</dbReference>
<reference evidence="1" key="1">
    <citation type="submission" date="2020-07" db="EMBL/GenBank/DDBJ databases">
        <authorList>
            <person name="Nieuwenhuis M."/>
            <person name="Van De Peppel L.J.J."/>
        </authorList>
    </citation>
    <scope>NUCLEOTIDE SEQUENCE</scope>
    <source>
        <strain evidence="1">AP01</strain>
        <tissue evidence="1">Mycelium</tissue>
    </source>
</reference>
<protein>
    <submittedName>
        <fullName evidence="1">Uncharacterized protein</fullName>
    </submittedName>
</protein>
<dbReference type="Proteomes" id="UP000775547">
    <property type="component" value="Unassembled WGS sequence"/>
</dbReference>
<name>A0A9P7GEC5_9AGAR</name>
<dbReference type="OrthoDB" id="2992043at2759"/>
<gene>
    <name evidence="1" type="ORF">DXG03_005628</name>
</gene>
<evidence type="ECO:0000313" key="2">
    <source>
        <dbReference type="Proteomes" id="UP000775547"/>
    </source>
</evidence>
<comment type="caution">
    <text evidence="1">The sequence shown here is derived from an EMBL/GenBank/DDBJ whole genome shotgun (WGS) entry which is preliminary data.</text>
</comment>
<keyword evidence="2" id="KW-1185">Reference proteome</keyword>
<reference evidence="1" key="2">
    <citation type="submission" date="2021-10" db="EMBL/GenBank/DDBJ databases">
        <title>Phylogenomics reveals ancestral predisposition of the termite-cultivated fungus Termitomyces towards a domesticated lifestyle.</title>
        <authorList>
            <person name="Auxier B."/>
            <person name="Grum-Grzhimaylo A."/>
            <person name="Cardenas M.E."/>
            <person name="Lodge J.D."/>
            <person name="Laessoe T."/>
            <person name="Pedersen O."/>
            <person name="Smith M.E."/>
            <person name="Kuyper T.W."/>
            <person name="Franco-Molano E.A."/>
            <person name="Baroni T.J."/>
            <person name="Aanen D.K."/>
        </authorList>
    </citation>
    <scope>NUCLEOTIDE SEQUENCE</scope>
    <source>
        <strain evidence="1">AP01</strain>
        <tissue evidence="1">Mycelium</tissue>
    </source>
</reference>
<evidence type="ECO:0000313" key="1">
    <source>
        <dbReference type="EMBL" id="KAG5645637.1"/>
    </source>
</evidence>
<proteinExistence type="predicted"/>
<dbReference type="AlphaFoldDB" id="A0A9P7GEC5"/>
<accession>A0A9P7GEC5</accession>
<sequence>MFSYIRSRLFVNTVRPSCYISSYNPSARPSASILITSTPPHQTRSVHWWHAETNCVVGTFTPLLSPVPAFQACDGAPPFGFDVLTGRSTLEEHFGDVSWTTIGEEESWLDGELSASGSADSVARLSSGTCPWLTWSEEDAKEDDAASVGQTMEISLCIPEVAVEERDAVVVFGVGRPLRRRSTITKKVGAAIRKRRHGNDWEKAAMEGLRQWKKTKFEGREYQPFVLVKIEEEDEEE</sequence>